<dbReference type="Proteomes" id="UP000179334">
    <property type="component" value="Unassembled WGS sequence"/>
</dbReference>
<dbReference type="InterPro" id="IPR003699">
    <property type="entry name" value="QueA"/>
</dbReference>
<name>A0A1F6T198_9PROT</name>
<dbReference type="NCBIfam" id="TIGR00113">
    <property type="entry name" value="queA"/>
    <property type="match status" value="1"/>
</dbReference>
<keyword evidence="4" id="KW-0671">Queuosine biosynthesis</keyword>
<evidence type="ECO:0000313" key="5">
    <source>
        <dbReference type="EMBL" id="OGI38958.1"/>
    </source>
</evidence>
<proteinExistence type="predicted"/>
<dbReference type="InterPro" id="IPR036100">
    <property type="entry name" value="QueA_sf"/>
</dbReference>
<dbReference type="EMBL" id="MFSR01000057">
    <property type="protein sequence ID" value="OGI38958.1"/>
    <property type="molecule type" value="Genomic_DNA"/>
</dbReference>
<dbReference type="SUPFAM" id="SSF111337">
    <property type="entry name" value="QueA-like"/>
    <property type="match status" value="1"/>
</dbReference>
<evidence type="ECO:0000256" key="4">
    <source>
        <dbReference type="ARBA" id="ARBA00022785"/>
    </source>
</evidence>
<accession>A0A1F6T198</accession>
<dbReference type="Pfam" id="PF02547">
    <property type="entry name" value="Queuosine_synth"/>
    <property type="match status" value="1"/>
</dbReference>
<dbReference type="PANTHER" id="PTHR30307:SF0">
    <property type="entry name" value="S-ADENOSYLMETHIONINE:TRNA RIBOSYLTRANSFERASE-ISOMERASE"/>
    <property type="match status" value="1"/>
</dbReference>
<evidence type="ECO:0000313" key="6">
    <source>
        <dbReference type="Proteomes" id="UP000179334"/>
    </source>
</evidence>
<dbReference type="Gene3D" id="2.40.10.240">
    <property type="entry name" value="QueA-like"/>
    <property type="match status" value="1"/>
</dbReference>
<keyword evidence="2 5" id="KW-0808">Transferase</keyword>
<comment type="caution">
    <text evidence="5">The sequence shown here is derived from an EMBL/GenBank/DDBJ whole genome shotgun (WGS) entry which is preliminary data.</text>
</comment>
<evidence type="ECO:0000256" key="1">
    <source>
        <dbReference type="ARBA" id="ARBA00022490"/>
    </source>
</evidence>
<keyword evidence="5" id="KW-0413">Isomerase</keyword>
<keyword evidence="1" id="KW-0963">Cytoplasm</keyword>
<organism evidence="5 6">
    <name type="scientific">Candidatus Muproteobacteria bacterium RBG_16_64_10</name>
    <dbReference type="NCBI Taxonomy" id="1817757"/>
    <lineage>
        <taxon>Bacteria</taxon>
        <taxon>Pseudomonadati</taxon>
        <taxon>Pseudomonadota</taxon>
        <taxon>Candidatus Muproteobacteria</taxon>
    </lineage>
</organism>
<sequence length="236" mass="26193">MRTSDFRYDLPDELIACYPAEPRGASRLLILDSASGGRRDLTFADFPSLLRRGDLLVFNDTRVIPARLFGAKQTGGRIEVLIERVLDTQRVIAQVRASKAPKPGQWLDLDGDVRAQVVARRDEFFELAFEPGQPVLEAIERIGHVPLPPYIARADEPSDRERYQTVYARHPGAVAAPTAGLHFEPAMLDRLQAMGVEFGHLTLHVGAGTFQPPRTENLTAHRMHAEHVKLDAGLCA</sequence>
<gene>
    <name evidence="5" type="ORF">A2V91_03785</name>
</gene>
<dbReference type="GO" id="GO:0008616">
    <property type="term" value="P:tRNA queuosine(34) biosynthetic process"/>
    <property type="evidence" value="ECO:0007669"/>
    <property type="project" value="UniProtKB-KW"/>
</dbReference>
<keyword evidence="3" id="KW-0949">S-adenosyl-L-methionine</keyword>
<feature type="non-terminal residue" evidence="5">
    <location>
        <position position="236"/>
    </location>
</feature>
<dbReference type="InterPro" id="IPR042118">
    <property type="entry name" value="QueA_dom1"/>
</dbReference>
<reference evidence="5 6" key="1">
    <citation type="journal article" date="2016" name="Nat. Commun.">
        <title>Thousands of microbial genomes shed light on interconnected biogeochemical processes in an aquifer system.</title>
        <authorList>
            <person name="Anantharaman K."/>
            <person name="Brown C.T."/>
            <person name="Hug L.A."/>
            <person name="Sharon I."/>
            <person name="Castelle C.J."/>
            <person name="Probst A.J."/>
            <person name="Thomas B.C."/>
            <person name="Singh A."/>
            <person name="Wilkins M.J."/>
            <person name="Karaoz U."/>
            <person name="Brodie E.L."/>
            <person name="Williams K.H."/>
            <person name="Hubbard S.S."/>
            <person name="Banfield J.F."/>
        </authorList>
    </citation>
    <scope>NUCLEOTIDE SEQUENCE [LARGE SCALE GENOMIC DNA]</scope>
</reference>
<dbReference type="GO" id="GO:0051075">
    <property type="term" value="F:S-adenosylmethionine:tRNA ribosyltransferase-isomerase activity"/>
    <property type="evidence" value="ECO:0007669"/>
    <property type="project" value="TreeGrafter"/>
</dbReference>
<protein>
    <submittedName>
        <fullName evidence="5">tRNA preQ1(34) S-adenosylmethionine ribosyltransferase-isomerase QueA</fullName>
    </submittedName>
</protein>
<dbReference type="Gene3D" id="3.40.1780.10">
    <property type="entry name" value="QueA-like"/>
    <property type="match status" value="1"/>
</dbReference>
<evidence type="ECO:0000256" key="3">
    <source>
        <dbReference type="ARBA" id="ARBA00022691"/>
    </source>
</evidence>
<dbReference type="PANTHER" id="PTHR30307">
    <property type="entry name" value="S-ADENOSYLMETHIONINE:TRNA RIBOSYLTRANSFERASE-ISOMERASE"/>
    <property type="match status" value="1"/>
</dbReference>
<dbReference type="AlphaFoldDB" id="A0A1F6T198"/>
<evidence type="ECO:0000256" key="2">
    <source>
        <dbReference type="ARBA" id="ARBA00022679"/>
    </source>
</evidence>
<dbReference type="InterPro" id="IPR042119">
    <property type="entry name" value="QueA_dom2"/>
</dbReference>